<feature type="signal peptide" evidence="5">
    <location>
        <begin position="1"/>
        <end position="19"/>
    </location>
</feature>
<evidence type="ECO:0000256" key="2">
    <source>
        <dbReference type="ARBA" id="ARBA00010112"/>
    </source>
</evidence>
<reference evidence="7" key="2">
    <citation type="journal article" date="2016" name="Sci. Rep.">
        <title>Dictyocaulus viviparus genome, variome and transcriptome elucidate lungworm biology and support future intervention.</title>
        <authorList>
            <person name="McNulty S.N."/>
            <person name="Strube C."/>
            <person name="Rosa B.A."/>
            <person name="Martin J.C."/>
            <person name="Tyagi R."/>
            <person name="Choi Y.J."/>
            <person name="Wang Q."/>
            <person name="Hallsworth Pepin K."/>
            <person name="Zhang X."/>
            <person name="Ozersky P."/>
            <person name="Wilson R.K."/>
            <person name="Sternberg P.W."/>
            <person name="Gasser R.B."/>
            <person name="Mitreva M."/>
        </authorList>
    </citation>
    <scope>NUCLEOTIDE SEQUENCE [LARGE SCALE GENOMIC DNA]</scope>
    <source>
        <strain evidence="7">HannoverDv2000</strain>
    </source>
</reference>
<accession>A0A0D8XW62</accession>
<dbReference type="PANTHER" id="PTHR21700">
    <property type="entry name" value="TRANSTHYRETIN-LIKE FAMILY PROTEIN-RELATED"/>
    <property type="match status" value="1"/>
</dbReference>
<comment type="similarity">
    <text evidence="2">Belongs to the nematode transthyretin-like family.</text>
</comment>
<dbReference type="InterPro" id="IPR038479">
    <property type="entry name" value="Transthyretin-like_sf"/>
</dbReference>
<dbReference type="AlphaFoldDB" id="A0A0D8XW62"/>
<sequence length="163" mass="18407">MHSLTILSILSMLVSDVLTATALAPAKHSVAVRGQLMCGVIPADKVRVRLFRVKQPKKDDLNQMLAETITSKPGVFLLEGNTNGFPLNETNMEPSLSFYHTCDDDPTKVDKNGYRRFNYHIPTDYVTKGPRARKTYDLGTLNIQLEFPGEKREKKIQEKNKKT</sequence>
<feature type="chain" id="PRO_5002335971" evidence="5">
    <location>
        <begin position="20"/>
        <end position="163"/>
    </location>
</feature>
<evidence type="ECO:0000256" key="5">
    <source>
        <dbReference type="SAM" id="SignalP"/>
    </source>
</evidence>
<evidence type="ECO:0000256" key="1">
    <source>
        <dbReference type="ARBA" id="ARBA00004613"/>
    </source>
</evidence>
<dbReference type="Proteomes" id="UP000053766">
    <property type="component" value="Unassembled WGS sequence"/>
</dbReference>
<dbReference type="OrthoDB" id="5811720at2759"/>
<keyword evidence="7" id="KW-1185">Reference proteome</keyword>
<evidence type="ECO:0000313" key="7">
    <source>
        <dbReference type="Proteomes" id="UP000053766"/>
    </source>
</evidence>
<evidence type="ECO:0000313" key="6">
    <source>
        <dbReference type="EMBL" id="KJH48725.1"/>
    </source>
</evidence>
<reference evidence="6 7" key="1">
    <citation type="submission" date="2013-11" db="EMBL/GenBank/DDBJ databases">
        <title>Draft genome of the bovine lungworm Dictyocaulus viviparus.</title>
        <authorList>
            <person name="Mitreva M."/>
        </authorList>
    </citation>
    <scope>NUCLEOTIDE SEQUENCE [LARGE SCALE GENOMIC DNA]</scope>
    <source>
        <strain evidence="6 7">HannoverDv2000</strain>
    </source>
</reference>
<evidence type="ECO:0000256" key="4">
    <source>
        <dbReference type="ARBA" id="ARBA00022729"/>
    </source>
</evidence>
<keyword evidence="4 5" id="KW-0732">Signal</keyword>
<dbReference type="GO" id="GO:0009986">
    <property type="term" value="C:cell surface"/>
    <property type="evidence" value="ECO:0007669"/>
    <property type="project" value="InterPro"/>
</dbReference>
<dbReference type="GO" id="GO:0005576">
    <property type="term" value="C:extracellular region"/>
    <property type="evidence" value="ECO:0007669"/>
    <property type="project" value="UniProtKB-SubCell"/>
</dbReference>
<gene>
    <name evidence="6" type="ORF">DICVIV_05181</name>
</gene>
<proteinExistence type="inferred from homology"/>
<dbReference type="Pfam" id="PF01060">
    <property type="entry name" value="TTR-52"/>
    <property type="match status" value="1"/>
</dbReference>
<name>A0A0D8XW62_DICVI</name>
<evidence type="ECO:0000256" key="3">
    <source>
        <dbReference type="ARBA" id="ARBA00022525"/>
    </source>
</evidence>
<protein>
    <submittedName>
        <fullName evidence="6">Transthyretin-like family protein</fullName>
    </submittedName>
</protein>
<dbReference type="PANTHER" id="PTHR21700:SF48">
    <property type="entry name" value="TRANSTHYRETIN-LIKE FAMILY PROTEIN"/>
    <property type="match status" value="1"/>
</dbReference>
<dbReference type="EMBL" id="KN716258">
    <property type="protein sequence ID" value="KJH48725.1"/>
    <property type="molecule type" value="Genomic_DNA"/>
</dbReference>
<organism evidence="6 7">
    <name type="scientific">Dictyocaulus viviparus</name>
    <name type="common">Bovine lungworm</name>
    <dbReference type="NCBI Taxonomy" id="29172"/>
    <lineage>
        <taxon>Eukaryota</taxon>
        <taxon>Metazoa</taxon>
        <taxon>Ecdysozoa</taxon>
        <taxon>Nematoda</taxon>
        <taxon>Chromadorea</taxon>
        <taxon>Rhabditida</taxon>
        <taxon>Rhabditina</taxon>
        <taxon>Rhabditomorpha</taxon>
        <taxon>Strongyloidea</taxon>
        <taxon>Metastrongylidae</taxon>
        <taxon>Dictyocaulus</taxon>
    </lineage>
</organism>
<dbReference type="InterPro" id="IPR001534">
    <property type="entry name" value="Transthyretin-like"/>
</dbReference>
<comment type="subcellular location">
    <subcellularLocation>
        <location evidence="1">Secreted</location>
    </subcellularLocation>
</comment>
<dbReference type="Gene3D" id="2.60.40.3330">
    <property type="match status" value="1"/>
</dbReference>
<keyword evidence="3" id="KW-0964">Secreted</keyword>